<accession>A0AC58JX12</accession>
<dbReference type="RefSeq" id="XP_073897209.1">
    <property type="nucleotide sequence ID" value="XM_074041108.1"/>
</dbReference>
<gene>
    <name evidence="2" type="primary">LOC141410791</name>
</gene>
<evidence type="ECO:0000313" key="2">
    <source>
        <dbReference type="RefSeq" id="XP_073897209.1"/>
    </source>
</evidence>
<sequence length="430" mass="46047">MTHVNGTNSRDSAETIRAPPLLGCNQDAKVSLEEQDLSITLPGPSPTGECSPQATEIVHVDVPDARDSAESTSPLNFCDPVREQKVSLDEQDRPVALPGPSPRGEESPPVTDMTHVNGTNSRDSAETIRAPPLLGCNQDAKVSLEEQDLSITLPGPSPTGECSPQATEIVHVDVPDARDSAESTSPLNFCDPVREQKVSLDEQDRPVALPGPSPRGEESPPVTDMTHVNGTNSRDSAETIRAPPLLGCNQDAKVSLEEQDLSITLPGPSPTGECSPQATEIVHVDVPDARDSAESTSPLNFCDPVREQKVSLDEQDRPVALPGPSPRGEESPPVTDMTHVNGTNSRDSAETIRAPPLLGCNQDAKVSLEEQDLSITLPGPSPTGKHYNIPSKHPPQITPLFLPGQSWHSYSACSRHLWPRQKRNPHPESG</sequence>
<reference evidence="2" key="1">
    <citation type="submission" date="2025-08" db="UniProtKB">
        <authorList>
            <consortium name="RefSeq"/>
        </authorList>
    </citation>
    <scope>IDENTIFICATION</scope>
</reference>
<proteinExistence type="predicted"/>
<organism evidence="1 2">
    <name type="scientific">Castor canadensis</name>
    <name type="common">American beaver</name>
    <dbReference type="NCBI Taxonomy" id="51338"/>
    <lineage>
        <taxon>Eukaryota</taxon>
        <taxon>Metazoa</taxon>
        <taxon>Chordata</taxon>
        <taxon>Craniata</taxon>
        <taxon>Vertebrata</taxon>
        <taxon>Euteleostomi</taxon>
        <taxon>Mammalia</taxon>
        <taxon>Eutheria</taxon>
        <taxon>Euarchontoglires</taxon>
        <taxon>Glires</taxon>
        <taxon>Rodentia</taxon>
        <taxon>Castorimorpha</taxon>
        <taxon>Castoridae</taxon>
        <taxon>Castor</taxon>
    </lineage>
</organism>
<evidence type="ECO:0000313" key="1">
    <source>
        <dbReference type="Proteomes" id="UP001732720"/>
    </source>
</evidence>
<dbReference type="Proteomes" id="UP001732720">
    <property type="component" value="Chromosome 9"/>
</dbReference>
<protein>
    <submittedName>
        <fullName evidence="2">Uncharacterized protein</fullName>
    </submittedName>
</protein>
<name>A0AC58JX12_CASCN</name>
<keyword evidence="1" id="KW-1185">Reference proteome</keyword>